<gene>
    <name evidence="1" type="ORF">HPB48_020712</name>
</gene>
<protein>
    <submittedName>
        <fullName evidence="1">Uncharacterized protein</fullName>
    </submittedName>
</protein>
<dbReference type="AlphaFoldDB" id="A0A9J6G6W5"/>
<dbReference type="EMBL" id="JABSTR010000005">
    <property type="protein sequence ID" value="KAH9370883.1"/>
    <property type="molecule type" value="Genomic_DNA"/>
</dbReference>
<dbReference type="PANTHER" id="PTHR24172">
    <property type="entry name" value="ANK_REP_REGION DOMAIN-CONTAINING PROTEIN"/>
    <property type="match status" value="1"/>
</dbReference>
<evidence type="ECO:0000313" key="1">
    <source>
        <dbReference type="EMBL" id="KAH9370883.1"/>
    </source>
</evidence>
<dbReference type="OrthoDB" id="432281at2759"/>
<comment type="caution">
    <text evidence="1">The sequence shown here is derived from an EMBL/GenBank/DDBJ whole genome shotgun (WGS) entry which is preliminary data.</text>
</comment>
<sequence>MASASDDPIALWLKLGALDKLEQALLDGYGDQLRGRSSRIPQVARFLKQVPMMQVKCGPSPSCLYVRKVESRWHAEVPPASVRGLEYWQASQFRNESPSCSKLARFLLIDLIRCYKYSQM</sequence>
<keyword evidence="2" id="KW-1185">Reference proteome</keyword>
<organism evidence="1 2">
    <name type="scientific">Haemaphysalis longicornis</name>
    <name type="common">Bush tick</name>
    <dbReference type="NCBI Taxonomy" id="44386"/>
    <lineage>
        <taxon>Eukaryota</taxon>
        <taxon>Metazoa</taxon>
        <taxon>Ecdysozoa</taxon>
        <taxon>Arthropoda</taxon>
        <taxon>Chelicerata</taxon>
        <taxon>Arachnida</taxon>
        <taxon>Acari</taxon>
        <taxon>Parasitiformes</taxon>
        <taxon>Ixodida</taxon>
        <taxon>Ixodoidea</taxon>
        <taxon>Ixodidae</taxon>
        <taxon>Haemaphysalinae</taxon>
        <taxon>Haemaphysalis</taxon>
    </lineage>
</organism>
<dbReference type="PANTHER" id="PTHR24172:SF4">
    <property type="entry name" value="ANK_REP_REGION DOMAIN-CONTAINING PROTEIN"/>
    <property type="match status" value="1"/>
</dbReference>
<proteinExistence type="predicted"/>
<evidence type="ECO:0000313" key="2">
    <source>
        <dbReference type="Proteomes" id="UP000821853"/>
    </source>
</evidence>
<name>A0A9J6G6W5_HAELO</name>
<accession>A0A9J6G6W5</accession>
<dbReference type="Proteomes" id="UP000821853">
    <property type="component" value="Chromosome 3"/>
</dbReference>
<dbReference type="VEuPathDB" id="VectorBase:HLOH_047484"/>
<reference evidence="1 2" key="1">
    <citation type="journal article" date="2020" name="Cell">
        <title>Large-Scale Comparative Analyses of Tick Genomes Elucidate Their Genetic Diversity and Vector Capacities.</title>
        <authorList>
            <consortium name="Tick Genome and Microbiome Consortium (TIGMIC)"/>
            <person name="Jia N."/>
            <person name="Wang J."/>
            <person name="Shi W."/>
            <person name="Du L."/>
            <person name="Sun Y."/>
            <person name="Zhan W."/>
            <person name="Jiang J.F."/>
            <person name="Wang Q."/>
            <person name="Zhang B."/>
            <person name="Ji P."/>
            <person name="Bell-Sakyi L."/>
            <person name="Cui X.M."/>
            <person name="Yuan T.T."/>
            <person name="Jiang B.G."/>
            <person name="Yang W.F."/>
            <person name="Lam T.T."/>
            <person name="Chang Q.C."/>
            <person name="Ding S.J."/>
            <person name="Wang X.J."/>
            <person name="Zhu J.G."/>
            <person name="Ruan X.D."/>
            <person name="Zhao L."/>
            <person name="Wei J.T."/>
            <person name="Ye R.Z."/>
            <person name="Que T.C."/>
            <person name="Du C.H."/>
            <person name="Zhou Y.H."/>
            <person name="Cheng J.X."/>
            <person name="Dai P.F."/>
            <person name="Guo W.B."/>
            <person name="Han X.H."/>
            <person name="Huang E.J."/>
            <person name="Li L.F."/>
            <person name="Wei W."/>
            <person name="Gao Y.C."/>
            <person name="Liu J.Z."/>
            <person name="Shao H.Z."/>
            <person name="Wang X."/>
            <person name="Wang C.C."/>
            <person name="Yang T.C."/>
            <person name="Huo Q.B."/>
            <person name="Li W."/>
            <person name="Chen H.Y."/>
            <person name="Chen S.E."/>
            <person name="Zhou L.G."/>
            <person name="Ni X.B."/>
            <person name="Tian J.H."/>
            <person name="Sheng Y."/>
            <person name="Liu T."/>
            <person name="Pan Y.S."/>
            <person name="Xia L.Y."/>
            <person name="Li J."/>
            <person name="Zhao F."/>
            <person name="Cao W.C."/>
        </authorList>
    </citation>
    <scope>NUCLEOTIDE SEQUENCE [LARGE SCALE GENOMIC DNA]</scope>
    <source>
        <strain evidence="1">HaeL-2018</strain>
    </source>
</reference>